<dbReference type="Gene3D" id="2.30.22.10">
    <property type="entry name" value="Head domain of nucleotide exchange factor GrpE"/>
    <property type="match status" value="1"/>
</dbReference>
<feature type="compositionally biased region" description="Polar residues" evidence="2">
    <location>
        <begin position="28"/>
        <end position="41"/>
    </location>
</feature>
<evidence type="ECO:0000256" key="1">
    <source>
        <dbReference type="ARBA" id="ARBA00023186"/>
    </source>
</evidence>
<evidence type="ECO:0000313" key="4">
    <source>
        <dbReference type="EMBL" id="CEL99558.1"/>
    </source>
</evidence>
<dbReference type="GO" id="GO:0000774">
    <property type="term" value="F:adenyl-nucleotide exchange factor activity"/>
    <property type="evidence" value="ECO:0007669"/>
    <property type="project" value="InterPro"/>
</dbReference>
<keyword evidence="3" id="KW-0732">Signal</keyword>
<accession>A0A0G4EQP1</accession>
<feature type="region of interest" description="Disordered" evidence="2">
    <location>
        <begin position="20"/>
        <end position="53"/>
    </location>
</feature>
<dbReference type="GO" id="GO:0042803">
    <property type="term" value="F:protein homodimerization activity"/>
    <property type="evidence" value="ECO:0007669"/>
    <property type="project" value="InterPro"/>
</dbReference>
<reference evidence="4 5" key="1">
    <citation type="submission" date="2014-11" db="EMBL/GenBank/DDBJ databases">
        <authorList>
            <person name="Zhu J."/>
            <person name="Qi W."/>
            <person name="Song R."/>
        </authorList>
    </citation>
    <scope>NUCLEOTIDE SEQUENCE [LARGE SCALE GENOMIC DNA]</scope>
</reference>
<dbReference type="VEuPathDB" id="CryptoDB:Vbra_12626"/>
<dbReference type="InParanoid" id="A0A0G4EQP1"/>
<feature type="region of interest" description="Disordered" evidence="2">
    <location>
        <begin position="256"/>
        <end position="275"/>
    </location>
</feature>
<dbReference type="GO" id="GO:0051087">
    <property type="term" value="F:protein-folding chaperone binding"/>
    <property type="evidence" value="ECO:0007669"/>
    <property type="project" value="InterPro"/>
</dbReference>
<dbReference type="GO" id="GO:0006457">
    <property type="term" value="P:protein folding"/>
    <property type="evidence" value="ECO:0007669"/>
    <property type="project" value="InterPro"/>
</dbReference>
<evidence type="ECO:0000256" key="2">
    <source>
        <dbReference type="SAM" id="MobiDB-lite"/>
    </source>
</evidence>
<evidence type="ECO:0008006" key="6">
    <source>
        <dbReference type="Google" id="ProtNLM"/>
    </source>
</evidence>
<feature type="signal peptide" evidence="3">
    <location>
        <begin position="1"/>
        <end position="15"/>
    </location>
</feature>
<keyword evidence="5" id="KW-1185">Reference proteome</keyword>
<sequence>MLGFLALSAIVSAEAFQPGPLPSLLERTGSNAHMQRSSRPTTMLVARDPSTASPDDRLKNALFQREVMYKQLQDELKKAASKAQAAPAAPPAAPAAVPKQEVAKKDDSAVQKIAALERTNKSYRAAILQRDVMMQQLKREYDKAVGEVDSVPQRVLAAEWEGVRKVLGGQVIDSVTQGEAEQVLSLLNETLTTLNVQPLVPAVRDAFDPVLHDKAEEKERRDVKPGTVLSVVEQGYWSPDTKQPIKKARVVVSKQPAPAKPAAKTASGTSKGVQVSGGPSIGVLPSLAGLLVVGVAAGALILSNAPGDIATPVQDTEVFTASVNKAMSSIQELIEAK</sequence>
<feature type="chain" id="PRO_5012813829" description="GrpE protein homolog" evidence="3">
    <location>
        <begin position="16"/>
        <end position="337"/>
    </location>
</feature>
<feature type="compositionally biased region" description="Low complexity" evidence="2">
    <location>
        <begin position="256"/>
        <end position="266"/>
    </location>
</feature>
<protein>
    <recommendedName>
        <fullName evidence="6">GrpE protein homolog</fullName>
    </recommendedName>
</protein>
<evidence type="ECO:0000313" key="5">
    <source>
        <dbReference type="Proteomes" id="UP000041254"/>
    </source>
</evidence>
<dbReference type="AlphaFoldDB" id="A0A0G4EQP1"/>
<dbReference type="InterPro" id="IPR009012">
    <property type="entry name" value="GrpE_head"/>
</dbReference>
<evidence type="ECO:0000256" key="3">
    <source>
        <dbReference type="SAM" id="SignalP"/>
    </source>
</evidence>
<dbReference type="SUPFAM" id="SSF51064">
    <property type="entry name" value="Head domain of nucleotide exchange factor GrpE"/>
    <property type="match status" value="1"/>
</dbReference>
<dbReference type="Proteomes" id="UP000041254">
    <property type="component" value="Unassembled WGS sequence"/>
</dbReference>
<dbReference type="EMBL" id="CDMY01000283">
    <property type="protein sequence ID" value="CEL99558.1"/>
    <property type="molecule type" value="Genomic_DNA"/>
</dbReference>
<gene>
    <name evidence="4" type="ORF">Vbra_12626</name>
</gene>
<dbReference type="Pfam" id="PF01025">
    <property type="entry name" value="GrpE"/>
    <property type="match status" value="1"/>
</dbReference>
<feature type="region of interest" description="Disordered" evidence="2">
    <location>
        <begin position="80"/>
        <end position="104"/>
    </location>
</feature>
<dbReference type="InterPro" id="IPR000740">
    <property type="entry name" value="GrpE"/>
</dbReference>
<name>A0A0G4EQP1_VITBC</name>
<proteinExistence type="predicted"/>
<organism evidence="4 5">
    <name type="scientific">Vitrella brassicaformis (strain CCMP3155)</name>
    <dbReference type="NCBI Taxonomy" id="1169540"/>
    <lineage>
        <taxon>Eukaryota</taxon>
        <taxon>Sar</taxon>
        <taxon>Alveolata</taxon>
        <taxon>Colpodellida</taxon>
        <taxon>Vitrellaceae</taxon>
        <taxon>Vitrella</taxon>
    </lineage>
</organism>
<keyword evidence="1" id="KW-0143">Chaperone</keyword>